<reference evidence="1" key="1">
    <citation type="submission" date="2023-05" db="EMBL/GenBank/DDBJ databases">
        <title>Streptantibioticus silvisoli sp. nov., acidotolerant actinomycetes 1 from pine litter.</title>
        <authorList>
            <person name="Swiecimska M."/>
            <person name="Golinska P."/>
            <person name="Sangal V."/>
            <person name="Wachnowicz B."/>
            <person name="Goodfellow M."/>
        </authorList>
    </citation>
    <scope>NUCLEOTIDE SEQUENCE</scope>
    <source>
        <strain evidence="1">SL13</strain>
    </source>
</reference>
<protein>
    <submittedName>
        <fullName evidence="1">Uncharacterized protein</fullName>
    </submittedName>
</protein>
<sequence length="203" mass="21616">MLAYQHAADGNPTLALRFAHAAVEHSQGSLPLVQARAWGRLATAQAAAGNLDDFRRATDQSRHLVQKRHSDDPPSLYYLTPQQIDAESGQALVDLAAHLPGKRSLLLREAAGLLSPIAGQGPSTGFRRSGILHGIHLVRASIGARNPEATAHWITALADHVPHVQSLRCRALLKAVRVRAGNPLRAAGRTDALEAIGKALSST</sequence>
<proteinExistence type="predicted"/>
<evidence type="ECO:0000313" key="1">
    <source>
        <dbReference type="EMBL" id="MDI5968389.1"/>
    </source>
</evidence>
<dbReference type="RefSeq" id="WP_271313096.1">
    <property type="nucleotide sequence ID" value="NZ_JABXJJ020000003.1"/>
</dbReference>
<organism evidence="1">
    <name type="scientific">Streptantibioticus silvisoli</name>
    <dbReference type="NCBI Taxonomy" id="2705255"/>
    <lineage>
        <taxon>Bacteria</taxon>
        <taxon>Bacillati</taxon>
        <taxon>Actinomycetota</taxon>
        <taxon>Actinomycetes</taxon>
        <taxon>Kitasatosporales</taxon>
        <taxon>Streptomycetaceae</taxon>
        <taxon>Streptantibioticus</taxon>
    </lineage>
</organism>
<accession>A0AA90H014</accession>
<dbReference type="EMBL" id="JABXJJ020000003">
    <property type="protein sequence ID" value="MDI5968389.1"/>
    <property type="molecule type" value="Genomic_DNA"/>
</dbReference>
<dbReference type="AlphaFoldDB" id="A0AA90H014"/>
<comment type="caution">
    <text evidence="1">The sequence shown here is derived from an EMBL/GenBank/DDBJ whole genome shotgun (WGS) entry which is preliminary data.</text>
</comment>
<gene>
    <name evidence="1" type="ORF">POF50_003335</name>
</gene>
<name>A0AA90H014_9ACTN</name>